<feature type="region of interest" description="Disordered" evidence="1">
    <location>
        <begin position="29"/>
        <end position="65"/>
    </location>
</feature>
<dbReference type="InterPro" id="IPR008258">
    <property type="entry name" value="Transglycosylase_SLT_dom_1"/>
</dbReference>
<keyword evidence="4" id="KW-1185">Reference proteome</keyword>
<evidence type="ECO:0000313" key="3">
    <source>
        <dbReference type="EMBL" id="GBR77502.1"/>
    </source>
</evidence>
<evidence type="ECO:0000313" key="4">
    <source>
        <dbReference type="Proteomes" id="UP000282196"/>
    </source>
</evidence>
<feature type="compositionally biased region" description="Polar residues" evidence="1">
    <location>
        <begin position="31"/>
        <end position="51"/>
    </location>
</feature>
<protein>
    <submittedName>
        <fullName evidence="3">Lytic murein transglycosylase</fullName>
    </submittedName>
</protein>
<evidence type="ECO:0000256" key="1">
    <source>
        <dbReference type="SAM" id="MobiDB-lite"/>
    </source>
</evidence>
<dbReference type="Proteomes" id="UP000282196">
    <property type="component" value="Unassembled WGS sequence"/>
</dbReference>
<accession>A0A388TKB5</accession>
<dbReference type="Gene3D" id="1.10.530.10">
    <property type="match status" value="1"/>
</dbReference>
<dbReference type="PANTHER" id="PTHR37423:SF2">
    <property type="entry name" value="MEMBRANE-BOUND LYTIC MUREIN TRANSGLYCOSYLASE C"/>
    <property type="match status" value="1"/>
</dbReference>
<name>A0A388TKB5_9BACT</name>
<dbReference type="Pfam" id="PF01464">
    <property type="entry name" value="SLT"/>
    <property type="match status" value="1"/>
</dbReference>
<dbReference type="CDD" id="cd00254">
    <property type="entry name" value="LT-like"/>
    <property type="match status" value="1"/>
</dbReference>
<evidence type="ECO:0000259" key="2">
    <source>
        <dbReference type="Pfam" id="PF01464"/>
    </source>
</evidence>
<sequence length="275" mass="30037">MDGVGIVAAIIIVCFFSSFELNPVNPAAPKPSTTIQTSESTPEYNNNSSVVQQQSAQYQTQPQYQQSQYQSSQAYQAQTTQSGEQSLGDLGVQRLTPAGVDSTAAQYTQTSATAQNPDYSAPIYQFVAYDRMDAVIKRYNPSLSESEANQIKMSTNLYCKEKDIDPRLALAVMARESRFNPNAVSSSGAIGLGQIMPFNYADLGITNPNDINQNVKGTVYYLSQKIADWSGRSNQVQLALASYLRGTGDIQRSGGQYDDAAKAYVEEILRIRASI</sequence>
<dbReference type="InterPro" id="IPR023346">
    <property type="entry name" value="Lysozyme-like_dom_sf"/>
</dbReference>
<dbReference type="AlphaFoldDB" id="A0A388TKB5"/>
<comment type="caution">
    <text evidence="3">The sequence shown here is derived from an EMBL/GenBank/DDBJ whole genome shotgun (WGS) entry which is preliminary data.</text>
</comment>
<feature type="compositionally biased region" description="Low complexity" evidence="1">
    <location>
        <begin position="52"/>
        <end position="65"/>
    </location>
</feature>
<organism evidence="3 4">
    <name type="scientific">Candidatus Termititenax dinenymphae</name>
    <dbReference type="NCBI Taxonomy" id="2218523"/>
    <lineage>
        <taxon>Bacteria</taxon>
        <taxon>Bacillati</taxon>
        <taxon>Candidatus Margulisiibacteriota</taxon>
        <taxon>Candidatus Termititenacia</taxon>
        <taxon>Candidatus Termititenacales</taxon>
        <taxon>Candidatus Termititenacaceae</taxon>
        <taxon>Candidatus Termititenax</taxon>
    </lineage>
</organism>
<dbReference type="SUPFAM" id="SSF53955">
    <property type="entry name" value="Lysozyme-like"/>
    <property type="match status" value="1"/>
</dbReference>
<dbReference type="EMBL" id="BGZP01000003">
    <property type="protein sequence ID" value="GBR77502.1"/>
    <property type="molecule type" value="Genomic_DNA"/>
</dbReference>
<reference evidence="3 4" key="1">
    <citation type="journal article" date="2019" name="ISME J.">
        <title>Genome analyses of uncultured TG2/ZB3 bacteria in 'Margulisbacteria' specifically attached to ectosymbiotic spirochetes of protists in the termite gut.</title>
        <authorList>
            <person name="Utami Y.D."/>
            <person name="Kuwahara H."/>
            <person name="Igai K."/>
            <person name="Murakami T."/>
            <person name="Sugaya K."/>
            <person name="Morikawa T."/>
            <person name="Nagura Y."/>
            <person name="Yuki M."/>
            <person name="Deevong P."/>
            <person name="Inoue T."/>
            <person name="Kihara K."/>
            <person name="Lo N."/>
            <person name="Yamada A."/>
            <person name="Ohkuma M."/>
            <person name="Hongoh Y."/>
        </authorList>
    </citation>
    <scope>NUCLEOTIDE SEQUENCE [LARGE SCALE GENOMIC DNA]</scope>
    <source>
        <strain evidence="3">RsDinE6-01</strain>
    </source>
</reference>
<gene>
    <name evidence="3" type="ORF">RDn1_161</name>
</gene>
<dbReference type="PANTHER" id="PTHR37423">
    <property type="entry name" value="SOLUBLE LYTIC MUREIN TRANSGLYCOSYLASE-RELATED"/>
    <property type="match status" value="1"/>
</dbReference>
<proteinExistence type="predicted"/>
<feature type="domain" description="Transglycosylase SLT" evidence="2">
    <location>
        <begin position="160"/>
        <end position="262"/>
    </location>
</feature>